<reference evidence="1" key="1">
    <citation type="submission" date="2019-10" db="EMBL/GenBank/DDBJ databases">
        <title>Conservation and host-specific expression of non-tandemly repeated heterogenous ribosome RNA gene in arbuscular mycorrhizal fungi.</title>
        <authorList>
            <person name="Maeda T."/>
            <person name="Kobayashi Y."/>
            <person name="Nakagawa T."/>
            <person name="Ezawa T."/>
            <person name="Yamaguchi K."/>
            <person name="Bino T."/>
            <person name="Nishimoto Y."/>
            <person name="Shigenobu S."/>
            <person name="Kawaguchi M."/>
        </authorList>
    </citation>
    <scope>NUCLEOTIDE SEQUENCE</scope>
    <source>
        <strain evidence="1">HR1</strain>
    </source>
</reference>
<protein>
    <submittedName>
        <fullName evidence="1">Zinc finger BED domain-containing protein RICESLEEPER 2</fullName>
    </submittedName>
</protein>
<dbReference type="EMBL" id="BLAL01000172">
    <property type="protein sequence ID" value="GES87796.1"/>
    <property type="molecule type" value="Genomic_DNA"/>
</dbReference>
<dbReference type="Proteomes" id="UP000615446">
    <property type="component" value="Unassembled WGS sequence"/>
</dbReference>
<evidence type="ECO:0000313" key="1">
    <source>
        <dbReference type="EMBL" id="GES87796.1"/>
    </source>
</evidence>
<evidence type="ECO:0000313" key="2">
    <source>
        <dbReference type="Proteomes" id="UP000615446"/>
    </source>
</evidence>
<name>A0A8H3LKV4_9GLOM</name>
<dbReference type="OrthoDB" id="2415925at2759"/>
<proteinExistence type="predicted"/>
<comment type="caution">
    <text evidence="1">The sequence shown here is derived from an EMBL/GenBank/DDBJ whole genome shotgun (WGS) entry which is preliminary data.</text>
</comment>
<accession>A0A8H3LKV4</accession>
<organism evidence="1 2">
    <name type="scientific">Rhizophagus clarus</name>
    <dbReference type="NCBI Taxonomy" id="94130"/>
    <lineage>
        <taxon>Eukaryota</taxon>
        <taxon>Fungi</taxon>
        <taxon>Fungi incertae sedis</taxon>
        <taxon>Mucoromycota</taxon>
        <taxon>Glomeromycotina</taxon>
        <taxon>Glomeromycetes</taxon>
        <taxon>Glomerales</taxon>
        <taxon>Glomeraceae</taxon>
        <taxon>Rhizophagus</taxon>
    </lineage>
</organism>
<dbReference type="AlphaFoldDB" id="A0A8H3LKV4"/>
<gene>
    <name evidence="1" type="ORF">RCL2_001477200</name>
</gene>
<sequence length="90" mass="10303">MSGFIIGKVQPLIVNLKNFEIEKDTLKNQLAQVRHISLTLNAWSSPAHLPYLDVTAHWIISDFKPYKILLSMEELSYPHGATMNGRLNQR</sequence>